<evidence type="ECO:0000256" key="3">
    <source>
        <dbReference type="ARBA" id="ARBA00022833"/>
    </source>
</evidence>
<gene>
    <name evidence="6" type="ORF">LY90DRAFT_701240</name>
</gene>
<keyword evidence="1" id="KW-0479">Metal-binding</keyword>
<dbReference type="SUPFAM" id="SSF118310">
    <property type="entry name" value="AN1-like Zinc finger"/>
    <property type="match status" value="1"/>
</dbReference>
<keyword evidence="3" id="KW-0862">Zinc</keyword>
<reference evidence="6 7" key="1">
    <citation type="submission" date="2016-08" db="EMBL/GenBank/DDBJ databases">
        <title>A Parts List for Fungal Cellulosomes Revealed by Comparative Genomics.</title>
        <authorList>
            <consortium name="DOE Joint Genome Institute"/>
            <person name="Haitjema C.H."/>
            <person name="Gilmore S.P."/>
            <person name="Henske J.K."/>
            <person name="Solomon K.V."/>
            <person name="De Groot R."/>
            <person name="Kuo A."/>
            <person name="Mondo S.J."/>
            <person name="Salamov A.A."/>
            <person name="Labutti K."/>
            <person name="Zhao Z."/>
            <person name="Chiniquy J."/>
            <person name="Barry K."/>
            <person name="Brewer H.M."/>
            <person name="Purvine S.O."/>
            <person name="Wright A.T."/>
            <person name="Boxma B."/>
            <person name="Van Alen T."/>
            <person name="Hackstein J.H."/>
            <person name="Baker S.E."/>
            <person name="Grigoriev I.V."/>
            <person name="O'Malley M.A."/>
        </authorList>
    </citation>
    <scope>NUCLEOTIDE SEQUENCE [LARGE SCALE GENOMIC DNA]</scope>
    <source>
        <strain evidence="6 7">G1</strain>
    </source>
</reference>
<evidence type="ECO:0000256" key="4">
    <source>
        <dbReference type="PROSITE-ProRule" id="PRU00449"/>
    </source>
</evidence>
<keyword evidence="7" id="KW-1185">Reference proteome</keyword>
<comment type="caution">
    <text evidence="6">The sequence shown here is derived from an EMBL/GenBank/DDBJ whole genome shotgun (WGS) entry which is preliminary data.</text>
</comment>
<feature type="domain" description="AN1-type" evidence="5">
    <location>
        <begin position="9"/>
        <end position="58"/>
    </location>
</feature>
<evidence type="ECO:0000256" key="2">
    <source>
        <dbReference type="ARBA" id="ARBA00022771"/>
    </source>
</evidence>
<evidence type="ECO:0000313" key="6">
    <source>
        <dbReference type="EMBL" id="ORY60451.1"/>
    </source>
</evidence>
<dbReference type="OrthoDB" id="428577at2759"/>
<dbReference type="PROSITE" id="PS51039">
    <property type="entry name" value="ZF_AN1"/>
    <property type="match status" value="1"/>
</dbReference>
<dbReference type="SMART" id="SM00154">
    <property type="entry name" value="ZnF_AN1"/>
    <property type="match status" value="1"/>
</dbReference>
<dbReference type="Gene3D" id="4.10.1110.10">
    <property type="entry name" value="AN1-like Zinc finger"/>
    <property type="match status" value="1"/>
</dbReference>
<keyword evidence="2 4" id="KW-0863">Zinc-finger</keyword>
<dbReference type="GO" id="GO:0008270">
    <property type="term" value="F:zinc ion binding"/>
    <property type="evidence" value="ECO:0007669"/>
    <property type="project" value="UniProtKB-KW"/>
</dbReference>
<dbReference type="Pfam" id="PF01428">
    <property type="entry name" value="zf-AN1"/>
    <property type="match status" value="1"/>
</dbReference>
<dbReference type="Proteomes" id="UP000193920">
    <property type="component" value="Unassembled WGS sequence"/>
</dbReference>
<protein>
    <recommendedName>
        <fullName evidence="5">AN1-type domain-containing protein</fullName>
    </recommendedName>
</protein>
<accession>A0A1Y2DMJ5</accession>
<sequence length="78" mass="8776">MESTSTPKAKKSSRCAFEGCNARVVKIIGDCRYCQHKFCGTHRLPECHVCPNLATCKQASFERNSNKLLNEKCVKLKV</sequence>
<dbReference type="InterPro" id="IPR000058">
    <property type="entry name" value="Znf_AN1"/>
</dbReference>
<organism evidence="6 7">
    <name type="scientific">Neocallimastix californiae</name>
    <dbReference type="NCBI Taxonomy" id="1754190"/>
    <lineage>
        <taxon>Eukaryota</taxon>
        <taxon>Fungi</taxon>
        <taxon>Fungi incertae sedis</taxon>
        <taxon>Chytridiomycota</taxon>
        <taxon>Chytridiomycota incertae sedis</taxon>
        <taxon>Neocallimastigomycetes</taxon>
        <taxon>Neocallimastigales</taxon>
        <taxon>Neocallimastigaceae</taxon>
        <taxon>Neocallimastix</taxon>
    </lineage>
</organism>
<dbReference type="InterPro" id="IPR035896">
    <property type="entry name" value="AN1-like_Znf"/>
</dbReference>
<name>A0A1Y2DMJ5_9FUNG</name>
<evidence type="ECO:0000313" key="7">
    <source>
        <dbReference type="Proteomes" id="UP000193920"/>
    </source>
</evidence>
<evidence type="ECO:0000259" key="5">
    <source>
        <dbReference type="PROSITE" id="PS51039"/>
    </source>
</evidence>
<dbReference type="AlphaFoldDB" id="A0A1Y2DMJ5"/>
<proteinExistence type="predicted"/>
<dbReference type="EMBL" id="MCOG01000061">
    <property type="protein sequence ID" value="ORY60451.1"/>
    <property type="molecule type" value="Genomic_DNA"/>
</dbReference>
<dbReference type="STRING" id="1754190.A0A1Y2DMJ5"/>
<evidence type="ECO:0000256" key="1">
    <source>
        <dbReference type="ARBA" id="ARBA00022723"/>
    </source>
</evidence>